<feature type="transmembrane region" description="Helical" evidence="1">
    <location>
        <begin position="92"/>
        <end position="110"/>
    </location>
</feature>
<evidence type="ECO:0000256" key="1">
    <source>
        <dbReference type="SAM" id="Phobius"/>
    </source>
</evidence>
<evidence type="ECO:0000313" key="2">
    <source>
        <dbReference type="EMBL" id="OWR41174.1"/>
    </source>
</evidence>
<dbReference type="KEGG" id="dpl:KGM_216027"/>
<comment type="caution">
    <text evidence="2">The sequence shown here is derived from an EMBL/GenBank/DDBJ whole genome shotgun (WGS) entry which is preliminary data.</text>
</comment>
<dbReference type="AlphaFoldDB" id="A0A212EI68"/>
<keyword evidence="3" id="KW-1185">Reference proteome</keyword>
<proteinExistence type="predicted"/>
<organism evidence="2 3">
    <name type="scientific">Danaus plexippus plexippus</name>
    <dbReference type="NCBI Taxonomy" id="278856"/>
    <lineage>
        <taxon>Eukaryota</taxon>
        <taxon>Metazoa</taxon>
        <taxon>Ecdysozoa</taxon>
        <taxon>Arthropoda</taxon>
        <taxon>Hexapoda</taxon>
        <taxon>Insecta</taxon>
        <taxon>Pterygota</taxon>
        <taxon>Neoptera</taxon>
        <taxon>Endopterygota</taxon>
        <taxon>Lepidoptera</taxon>
        <taxon>Glossata</taxon>
        <taxon>Ditrysia</taxon>
        <taxon>Papilionoidea</taxon>
        <taxon>Nymphalidae</taxon>
        <taxon>Danainae</taxon>
        <taxon>Danaini</taxon>
        <taxon>Danaina</taxon>
        <taxon>Danaus</taxon>
        <taxon>Danaus</taxon>
    </lineage>
</organism>
<dbReference type="EMBL" id="AGBW02014695">
    <property type="protein sequence ID" value="OWR41174.1"/>
    <property type="molecule type" value="Genomic_DNA"/>
</dbReference>
<dbReference type="Proteomes" id="UP000007151">
    <property type="component" value="Unassembled WGS sequence"/>
</dbReference>
<keyword evidence="1" id="KW-1133">Transmembrane helix</keyword>
<reference evidence="2 3" key="1">
    <citation type="journal article" date="2011" name="Cell">
        <title>The monarch butterfly genome yields insights into long-distance migration.</title>
        <authorList>
            <person name="Zhan S."/>
            <person name="Merlin C."/>
            <person name="Boore J.L."/>
            <person name="Reppert S.M."/>
        </authorList>
    </citation>
    <scope>NUCLEOTIDE SEQUENCE [LARGE SCALE GENOMIC DNA]</scope>
    <source>
        <strain evidence="2">F-2</strain>
    </source>
</reference>
<gene>
    <name evidence="2" type="ORF">KGM_216027</name>
</gene>
<sequence>MRKSCHFKEDHKEKYQERNDRTLICYDIGFLMDSYNRFLKTYEYLKKAIKWQILIITVSIFNVSLSLSYHVATLVLDGVKEEDEDAELCLNMTLLVLEVVPFVIPCLLATQISDEVVNLKEIISSRVYENKLVGTLFHLATPPYLKQLFKFLKDCHNHSPSSSRILLIEIPSQSTPLRQLLN</sequence>
<evidence type="ECO:0000313" key="3">
    <source>
        <dbReference type="Proteomes" id="UP000007151"/>
    </source>
</evidence>
<protein>
    <submittedName>
        <fullName evidence="2">Uncharacterized protein</fullName>
    </submittedName>
</protein>
<name>A0A212EI68_DANPL</name>
<keyword evidence="1" id="KW-0812">Transmembrane</keyword>
<feature type="transmembrane region" description="Helical" evidence="1">
    <location>
        <begin position="53"/>
        <end position="72"/>
    </location>
</feature>
<dbReference type="InParanoid" id="A0A212EI68"/>
<keyword evidence="1" id="KW-0472">Membrane</keyword>
<accession>A0A212EI68</accession>